<evidence type="ECO:0000256" key="1">
    <source>
        <dbReference type="ARBA" id="ARBA00022737"/>
    </source>
</evidence>
<dbReference type="PANTHER" id="PTHR15140">
    <property type="entry name" value="TUBULIN-SPECIFIC CHAPERONE E"/>
    <property type="match status" value="1"/>
</dbReference>
<dbReference type="STRING" id="2094558.A0A314ZBH0"/>
<gene>
    <name evidence="4" type="ORF">Pyn_05906</name>
    <name evidence="3" type="ORF">Pyn_06305</name>
</gene>
<dbReference type="OrthoDB" id="611536at2759"/>
<evidence type="ECO:0000259" key="2">
    <source>
        <dbReference type="Pfam" id="PF23598"/>
    </source>
</evidence>
<comment type="caution">
    <text evidence="4">The sequence shown here is derived from an EMBL/GenBank/DDBJ whole genome shotgun (WGS) entry which is preliminary data.</text>
</comment>
<evidence type="ECO:0000313" key="5">
    <source>
        <dbReference type="Proteomes" id="UP000250321"/>
    </source>
</evidence>
<keyword evidence="5" id="KW-1185">Reference proteome</keyword>
<dbReference type="SUPFAM" id="SSF52058">
    <property type="entry name" value="L domain-like"/>
    <property type="match status" value="1"/>
</dbReference>
<dbReference type="AlphaFoldDB" id="A0A314ZBH0"/>
<sequence>MRHQGLNSLKNLRTLWGVFVDKYSPLKDGLDKFINLRKLGLAFQLEEEEQKVLAERIVKLSHLKSLRMRSIDEMGEPCLLVLESLSGLKNLSSLNLFGKLGNPSIIAGFPKNLIDLTLSASEISKDQMRELEKLSNLQSLCLYSKSYTSTEMVCSRWAFQKLVVLKLWKLEQLEDWVVEEKAMQNIRKLEIRSCSKLKVPTGLRYLKTLIELKLINMPEEFSATIKKTEVDIWGDLAHPPEIITKSW</sequence>
<protein>
    <submittedName>
        <fullName evidence="4">Putative disease resistance RPP8-like protein 2</fullName>
    </submittedName>
</protein>
<feature type="domain" description="Disease resistance R13L4/SHOC-2-like LRR" evidence="2">
    <location>
        <begin position="4"/>
        <end position="214"/>
    </location>
</feature>
<proteinExistence type="predicted"/>
<reference evidence="4 5" key="1">
    <citation type="submission" date="2018-02" db="EMBL/GenBank/DDBJ databases">
        <title>Draft genome of wild Prunus yedoensis var. nudiflora.</title>
        <authorList>
            <person name="Baek S."/>
            <person name="Kim J.-H."/>
            <person name="Choi K."/>
            <person name="Kim G.-B."/>
            <person name="Cho A."/>
            <person name="Jang H."/>
            <person name="Shin C.-H."/>
            <person name="Yu H.-J."/>
            <person name="Mun J.-H."/>
        </authorList>
    </citation>
    <scope>NUCLEOTIDE SEQUENCE [LARGE SCALE GENOMIC DNA]</scope>
    <source>
        <strain evidence="5">cv. Jeju island</strain>
        <tissue evidence="4">Leaf</tissue>
    </source>
</reference>
<organism evidence="4 5">
    <name type="scientific">Prunus yedoensis var. nudiflora</name>
    <dbReference type="NCBI Taxonomy" id="2094558"/>
    <lineage>
        <taxon>Eukaryota</taxon>
        <taxon>Viridiplantae</taxon>
        <taxon>Streptophyta</taxon>
        <taxon>Embryophyta</taxon>
        <taxon>Tracheophyta</taxon>
        <taxon>Spermatophyta</taxon>
        <taxon>Magnoliopsida</taxon>
        <taxon>eudicotyledons</taxon>
        <taxon>Gunneridae</taxon>
        <taxon>Pentapetalae</taxon>
        <taxon>rosids</taxon>
        <taxon>fabids</taxon>
        <taxon>Rosales</taxon>
        <taxon>Rosaceae</taxon>
        <taxon>Amygdaloideae</taxon>
        <taxon>Amygdaleae</taxon>
        <taxon>Prunus</taxon>
    </lineage>
</organism>
<evidence type="ECO:0000313" key="3">
    <source>
        <dbReference type="EMBL" id="PQQ08522.1"/>
    </source>
</evidence>
<dbReference type="InterPro" id="IPR055414">
    <property type="entry name" value="LRR_R13L4/SHOC2-like"/>
</dbReference>
<accession>A0A314ZBH0</accession>
<dbReference type="Gene3D" id="3.80.10.10">
    <property type="entry name" value="Ribonuclease Inhibitor"/>
    <property type="match status" value="1"/>
</dbReference>
<dbReference type="Pfam" id="PF23598">
    <property type="entry name" value="LRR_14"/>
    <property type="match status" value="1"/>
</dbReference>
<name>A0A314ZBH0_PRUYE</name>
<dbReference type="Proteomes" id="UP000250321">
    <property type="component" value="Unassembled WGS sequence"/>
</dbReference>
<dbReference type="InterPro" id="IPR032675">
    <property type="entry name" value="LRR_dom_sf"/>
</dbReference>
<dbReference type="EMBL" id="PJQY01000228">
    <property type="protein sequence ID" value="PQQ15407.1"/>
    <property type="molecule type" value="Genomic_DNA"/>
</dbReference>
<evidence type="ECO:0000313" key="4">
    <source>
        <dbReference type="EMBL" id="PQQ15407.1"/>
    </source>
</evidence>
<keyword evidence="1" id="KW-0677">Repeat</keyword>
<dbReference type="PANTHER" id="PTHR15140:SF37">
    <property type="entry name" value="UBIQUITIN-LIKE DOMAIN-CONTAINING PROTEIN"/>
    <property type="match status" value="1"/>
</dbReference>
<dbReference type="EMBL" id="PJQY01000716">
    <property type="protein sequence ID" value="PQQ08522.1"/>
    <property type="molecule type" value="Genomic_DNA"/>
</dbReference>